<dbReference type="RefSeq" id="XP_033681041.1">
    <property type="nucleotide sequence ID" value="XM_033825069.1"/>
</dbReference>
<organism evidence="2 3">
    <name type="scientific">Trematosphaeria pertusa</name>
    <dbReference type="NCBI Taxonomy" id="390896"/>
    <lineage>
        <taxon>Eukaryota</taxon>
        <taxon>Fungi</taxon>
        <taxon>Dikarya</taxon>
        <taxon>Ascomycota</taxon>
        <taxon>Pezizomycotina</taxon>
        <taxon>Dothideomycetes</taxon>
        <taxon>Pleosporomycetidae</taxon>
        <taxon>Pleosporales</taxon>
        <taxon>Massarineae</taxon>
        <taxon>Trematosphaeriaceae</taxon>
        <taxon>Trematosphaeria</taxon>
    </lineage>
</organism>
<dbReference type="GO" id="GO:0048270">
    <property type="term" value="F:methionine adenosyltransferase regulator activity"/>
    <property type="evidence" value="ECO:0007669"/>
    <property type="project" value="TreeGrafter"/>
</dbReference>
<dbReference type="GO" id="GO:0006556">
    <property type="term" value="P:S-adenosylmethionine biosynthetic process"/>
    <property type="evidence" value="ECO:0007669"/>
    <property type="project" value="UniProtKB-UniPathway"/>
</dbReference>
<dbReference type="AlphaFoldDB" id="A0A6A6I6S1"/>
<dbReference type="PANTHER" id="PTHR10491">
    <property type="entry name" value="DTDP-4-DEHYDRORHAMNOSE REDUCTASE"/>
    <property type="match status" value="1"/>
</dbReference>
<feature type="domain" description="RmlD-like substrate binding" evidence="1">
    <location>
        <begin position="4"/>
        <end position="296"/>
    </location>
</feature>
<evidence type="ECO:0000259" key="1">
    <source>
        <dbReference type="Pfam" id="PF04321"/>
    </source>
</evidence>
<evidence type="ECO:0000313" key="3">
    <source>
        <dbReference type="Proteomes" id="UP000800094"/>
    </source>
</evidence>
<dbReference type="EMBL" id="ML987199">
    <property type="protein sequence ID" value="KAF2246037.1"/>
    <property type="molecule type" value="Genomic_DNA"/>
</dbReference>
<dbReference type="GeneID" id="54578399"/>
<dbReference type="CDD" id="cd05254">
    <property type="entry name" value="dTDP_HR_like_SDR_e"/>
    <property type="match status" value="1"/>
</dbReference>
<dbReference type="PANTHER" id="PTHR10491:SF4">
    <property type="entry name" value="METHIONINE ADENOSYLTRANSFERASE 2 SUBUNIT BETA"/>
    <property type="match status" value="1"/>
</dbReference>
<gene>
    <name evidence="2" type="ORF">BU26DRAFT_461537</name>
</gene>
<dbReference type="Pfam" id="PF04321">
    <property type="entry name" value="RmlD_sub_bind"/>
    <property type="match status" value="1"/>
</dbReference>
<dbReference type="UniPathway" id="UPA00315">
    <property type="reaction ID" value="UER00080"/>
</dbReference>
<name>A0A6A6I6S1_9PLEO</name>
<dbReference type="Proteomes" id="UP000800094">
    <property type="component" value="Unassembled WGS sequence"/>
</dbReference>
<dbReference type="FunFam" id="3.40.50.720:FF:000357">
    <property type="entry name" value="Methionine adenosyltransferase 2 subunit beta"/>
    <property type="match status" value="1"/>
</dbReference>
<dbReference type="SUPFAM" id="SSF51735">
    <property type="entry name" value="NAD(P)-binding Rossmann-fold domains"/>
    <property type="match status" value="1"/>
</dbReference>
<dbReference type="Gene3D" id="3.40.50.720">
    <property type="entry name" value="NAD(P)-binding Rossmann-like Domain"/>
    <property type="match status" value="1"/>
</dbReference>
<dbReference type="OrthoDB" id="6235964at2759"/>
<accession>A0A6A6I6S1</accession>
<dbReference type="InterPro" id="IPR036291">
    <property type="entry name" value="NAD(P)-bd_dom_sf"/>
</dbReference>
<proteinExistence type="predicted"/>
<dbReference type="GO" id="GO:0048269">
    <property type="term" value="C:methionine adenosyltransferase complex"/>
    <property type="evidence" value="ECO:0007669"/>
    <property type="project" value="TreeGrafter"/>
</dbReference>
<sequence length="318" mass="35302">MAKTVLVTGASGLLGRQVRKTFDIDSWKAVGTGLSRINPPEVIKLDILDAKEIERVLDEVKPDAVVHCAANRFLESCSANPEAAKALNVDSSRALAEATTARGIFLIYISTDYVFPGRKGEAPYKTTSTPDPPNVYGETKWDGEKAVLEVASRSGAKNKVVVLRVPVLYGSCDEPKESAVNVLMSQLWDAQKVQNGEAKIKVDDHALRFPTNTADVARVCRDVTKMYLDPANANRDLPGILQFSSEDQMTKWEICKVFAEIMGLPLDGMEPHKQDDDPKVKRPYDCHLDTSVLQQLDIDVGTVDFRTWWRREVGAFRH</sequence>
<dbReference type="InterPro" id="IPR029903">
    <property type="entry name" value="RmlD-like-bd"/>
</dbReference>
<dbReference type="InterPro" id="IPR005913">
    <property type="entry name" value="dTDP_dehydrorham_reduct"/>
</dbReference>
<keyword evidence="3" id="KW-1185">Reference proteome</keyword>
<protein>
    <submittedName>
        <fullName evidence="2">NAD(P)-binding protein</fullName>
    </submittedName>
</protein>
<evidence type="ECO:0000313" key="2">
    <source>
        <dbReference type="EMBL" id="KAF2246037.1"/>
    </source>
</evidence>
<reference evidence="2" key="1">
    <citation type="journal article" date="2020" name="Stud. Mycol.">
        <title>101 Dothideomycetes genomes: a test case for predicting lifestyles and emergence of pathogens.</title>
        <authorList>
            <person name="Haridas S."/>
            <person name="Albert R."/>
            <person name="Binder M."/>
            <person name="Bloem J."/>
            <person name="Labutti K."/>
            <person name="Salamov A."/>
            <person name="Andreopoulos B."/>
            <person name="Baker S."/>
            <person name="Barry K."/>
            <person name="Bills G."/>
            <person name="Bluhm B."/>
            <person name="Cannon C."/>
            <person name="Castanera R."/>
            <person name="Culley D."/>
            <person name="Daum C."/>
            <person name="Ezra D."/>
            <person name="Gonzalez J."/>
            <person name="Henrissat B."/>
            <person name="Kuo A."/>
            <person name="Liang C."/>
            <person name="Lipzen A."/>
            <person name="Lutzoni F."/>
            <person name="Magnuson J."/>
            <person name="Mondo S."/>
            <person name="Nolan M."/>
            <person name="Ohm R."/>
            <person name="Pangilinan J."/>
            <person name="Park H.-J."/>
            <person name="Ramirez L."/>
            <person name="Alfaro M."/>
            <person name="Sun H."/>
            <person name="Tritt A."/>
            <person name="Yoshinaga Y."/>
            <person name="Zwiers L.-H."/>
            <person name="Turgeon B."/>
            <person name="Goodwin S."/>
            <person name="Spatafora J."/>
            <person name="Crous P."/>
            <person name="Grigoriev I."/>
        </authorList>
    </citation>
    <scope>NUCLEOTIDE SEQUENCE</scope>
    <source>
        <strain evidence="2">CBS 122368</strain>
    </source>
</reference>